<dbReference type="InterPro" id="IPR036412">
    <property type="entry name" value="HAD-like_sf"/>
</dbReference>
<proteinExistence type="inferred from homology"/>
<protein>
    <recommendedName>
        <fullName evidence="4">phosphoglycolate phosphatase</fullName>
        <ecNumber evidence="4">3.1.3.18</ecNumber>
    </recommendedName>
</protein>
<comment type="similarity">
    <text evidence="3">Belongs to the HAD-like hydrolase superfamily. CbbY/CbbZ/Gph/YieH family.</text>
</comment>
<dbReference type="AlphaFoldDB" id="A0A4U8YGV2"/>
<dbReference type="InterPro" id="IPR041492">
    <property type="entry name" value="HAD_2"/>
</dbReference>
<dbReference type="EC" id="3.1.3.18" evidence="4"/>
<dbReference type="NCBIfam" id="TIGR01549">
    <property type="entry name" value="HAD-SF-IA-v1"/>
    <property type="match status" value="1"/>
</dbReference>
<evidence type="ECO:0000256" key="3">
    <source>
        <dbReference type="ARBA" id="ARBA00006171"/>
    </source>
</evidence>
<dbReference type="PANTHER" id="PTHR43434">
    <property type="entry name" value="PHOSPHOGLYCOLATE PHOSPHATASE"/>
    <property type="match status" value="1"/>
</dbReference>
<dbReference type="InterPro" id="IPR023198">
    <property type="entry name" value="PGP-like_dom2"/>
</dbReference>
<dbReference type="EMBL" id="CAADHO010000001">
    <property type="protein sequence ID" value="VFQ42675.1"/>
    <property type="molecule type" value="Genomic_DNA"/>
</dbReference>
<dbReference type="InterPro" id="IPR023214">
    <property type="entry name" value="HAD_sf"/>
</dbReference>
<dbReference type="GO" id="GO:0008967">
    <property type="term" value="F:phosphoglycolate phosphatase activity"/>
    <property type="evidence" value="ECO:0007669"/>
    <property type="project" value="UniProtKB-EC"/>
</dbReference>
<dbReference type="RefSeq" id="WP_180136901.1">
    <property type="nucleotide sequence ID" value="NZ_CAADHO010000001.1"/>
</dbReference>
<reference evidence="5 6" key="1">
    <citation type="submission" date="2019-03" db="EMBL/GenBank/DDBJ databases">
        <authorList>
            <person name="Nijsse B."/>
        </authorList>
    </citation>
    <scope>NUCLEOTIDE SEQUENCE [LARGE SCALE GENOMIC DNA]</scope>
    <source>
        <strain evidence="5">Desulfoluna butyratoxydans MSL71</strain>
    </source>
</reference>
<organism evidence="5 6">
    <name type="scientific">Desulfoluna butyratoxydans</name>
    <dbReference type="NCBI Taxonomy" id="231438"/>
    <lineage>
        <taxon>Bacteria</taxon>
        <taxon>Pseudomonadati</taxon>
        <taxon>Thermodesulfobacteriota</taxon>
        <taxon>Desulfobacteria</taxon>
        <taxon>Desulfobacterales</taxon>
        <taxon>Desulfolunaceae</taxon>
        <taxon>Desulfoluna</taxon>
    </lineage>
</organism>
<dbReference type="Proteomes" id="UP000507962">
    <property type="component" value="Unassembled WGS sequence"/>
</dbReference>
<dbReference type="Gene3D" id="3.40.50.1000">
    <property type="entry name" value="HAD superfamily/HAD-like"/>
    <property type="match status" value="1"/>
</dbReference>
<gene>
    <name evidence="5" type="ORF">MSL71_2960</name>
</gene>
<keyword evidence="6" id="KW-1185">Reference proteome</keyword>
<dbReference type="PANTHER" id="PTHR43434:SF1">
    <property type="entry name" value="PHOSPHOGLYCOLATE PHOSPHATASE"/>
    <property type="match status" value="1"/>
</dbReference>
<accession>A0A4U8YGV2</accession>
<dbReference type="InterPro" id="IPR006439">
    <property type="entry name" value="HAD-SF_hydro_IA"/>
</dbReference>
<dbReference type="GO" id="GO:0006281">
    <property type="term" value="P:DNA repair"/>
    <property type="evidence" value="ECO:0007669"/>
    <property type="project" value="TreeGrafter"/>
</dbReference>
<dbReference type="Pfam" id="PF13419">
    <property type="entry name" value="HAD_2"/>
    <property type="match status" value="1"/>
</dbReference>
<dbReference type="GO" id="GO:0005829">
    <property type="term" value="C:cytosol"/>
    <property type="evidence" value="ECO:0007669"/>
    <property type="project" value="TreeGrafter"/>
</dbReference>
<dbReference type="SFLD" id="SFLDS00003">
    <property type="entry name" value="Haloacid_Dehalogenase"/>
    <property type="match status" value="1"/>
</dbReference>
<evidence type="ECO:0000256" key="4">
    <source>
        <dbReference type="ARBA" id="ARBA00013078"/>
    </source>
</evidence>
<dbReference type="Gene3D" id="1.10.150.240">
    <property type="entry name" value="Putative phosphatase, domain 2"/>
    <property type="match status" value="1"/>
</dbReference>
<dbReference type="SFLD" id="SFLDG01129">
    <property type="entry name" value="C1.5:_HAD__Beta-PGM__Phosphata"/>
    <property type="match status" value="1"/>
</dbReference>
<comment type="catalytic activity">
    <reaction evidence="1">
        <text>2-phosphoglycolate + H2O = glycolate + phosphate</text>
        <dbReference type="Rhea" id="RHEA:14369"/>
        <dbReference type="ChEBI" id="CHEBI:15377"/>
        <dbReference type="ChEBI" id="CHEBI:29805"/>
        <dbReference type="ChEBI" id="CHEBI:43474"/>
        <dbReference type="ChEBI" id="CHEBI:58033"/>
        <dbReference type="EC" id="3.1.3.18"/>
    </reaction>
</comment>
<dbReference type="InterPro" id="IPR050155">
    <property type="entry name" value="HAD-like_hydrolase_sf"/>
</dbReference>
<dbReference type="SUPFAM" id="SSF56784">
    <property type="entry name" value="HAD-like"/>
    <property type="match status" value="1"/>
</dbReference>
<evidence type="ECO:0000256" key="1">
    <source>
        <dbReference type="ARBA" id="ARBA00000830"/>
    </source>
</evidence>
<sequence>MTTHIKGVVFDLDGTLIDSLEEIATATNRTLEAFGYPTHPEDAFKYFAGHGARVLVERAAPKEVTADPDKFEPLLERFLSVYHKLTGTIAHPYEGIPELLTALADKGIKLFVLTNKPHESAGECVADIMPHWTFDQVLGARESVPRKPDPAGALEILETTGIKGEEMLYLGDTAVDMKTAVGAGMVPVGVLWGFREQKELEESGAKHLINHPLELLDLL</sequence>
<evidence type="ECO:0000313" key="6">
    <source>
        <dbReference type="Proteomes" id="UP000507962"/>
    </source>
</evidence>
<dbReference type="SFLD" id="SFLDG01135">
    <property type="entry name" value="C1.5.6:_HAD__Beta-PGM__Phospha"/>
    <property type="match status" value="1"/>
</dbReference>
<name>A0A4U8YGV2_9BACT</name>
<keyword evidence="5" id="KW-0378">Hydrolase</keyword>
<evidence type="ECO:0000313" key="5">
    <source>
        <dbReference type="EMBL" id="VFQ42675.1"/>
    </source>
</evidence>
<comment type="pathway">
    <text evidence="2">Organic acid metabolism; glycolate biosynthesis; glycolate from 2-phosphoglycolate: step 1/1.</text>
</comment>
<dbReference type="PRINTS" id="PR00413">
    <property type="entry name" value="HADHALOGNASE"/>
</dbReference>
<evidence type="ECO:0000256" key="2">
    <source>
        <dbReference type="ARBA" id="ARBA00004818"/>
    </source>
</evidence>